<dbReference type="RefSeq" id="WP_091911625.1">
    <property type="nucleotide sequence ID" value="NZ_FNLO01000012.1"/>
</dbReference>
<feature type="transmembrane region" description="Helical" evidence="15">
    <location>
        <begin position="444"/>
        <end position="464"/>
    </location>
</feature>
<keyword evidence="6 15" id="KW-0812">Transmembrane</keyword>
<evidence type="ECO:0000256" key="15">
    <source>
        <dbReference type="SAM" id="Phobius"/>
    </source>
</evidence>
<dbReference type="EMBL" id="FNLO01000012">
    <property type="protein sequence ID" value="SDV50556.1"/>
    <property type="molecule type" value="Genomic_DNA"/>
</dbReference>
<dbReference type="InterPro" id="IPR050445">
    <property type="entry name" value="Bact_polysacc_biosynth/exp"/>
</dbReference>
<dbReference type="OrthoDB" id="9808257at2"/>
<dbReference type="STRING" id="1770053.SAMN05216551_11281"/>
<dbReference type="PANTHER" id="PTHR32309">
    <property type="entry name" value="TYROSINE-PROTEIN KINASE"/>
    <property type="match status" value="1"/>
</dbReference>
<dbReference type="Gene3D" id="3.40.50.300">
    <property type="entry name" value="P-loop containing nucleotide triphosphate hydrolases"/>
    <property type="match status" value="1"/>
</dbReference>
<evidence type="ECO:0000256" key="10">
    <source>
        <dbReference type="ARBA" id="ARBA00022989"/>
    </source>
</evidence>
<dbReference type="InterPro" id="IPR027417">
    <property type="entry name" value="P-loop_NTPase"/>
</dbReference>
<dbReference type="AlphaFoldDB" id="A0A1H2PVR2"/>
<evidence type="ECO:0000256" key="11">
    <source>
        <dbReference type="ARBA" id="ARBA00023136"/>
    </source>
</evidence>
<evidence type="ECO:0000259" key="16">
    <source>
        <dbReference type="SMART" id="SM00382"/>
    </source>
</evidence>
<name>A0A1H2PVR2_9BURK</name>
<keyword evidence="18" id="KW-1185">Reference proteome</keyword>
<evidence type="ECO:0000256" key="7">
    <source>
        <dbReference type="ARBA" id="ARBA00022741"/>
    </source>
</evidence>
<keyword evidence="14" id="KW-0175">Coiled coil</keyword>
<dbReference type="GO" id="GO:0005886">
    <property type="term" value="C:plasma membrane"/>
    <property type="evidence" value="ECO:0007669"/>
    <property type="project" value="UniProtKB-SubCell"/>
</dbReference>
<comment type="catalytic activity">
    <reaction evidence="13">
        <text>L-tyrosyl-[protein] + ATP = O-phospho-L-tyrosyl-[protein] + ADP + H(+)</text>
        <dbReference type="Rhea" id="RHEA:10596"/>
        <dbReference type="Rhea" id="RHEA-COMP:10136"/>
        <dbReference type="Rhea" id="RHEA-COMP:20101"/>
        <dbReference type="ChEBI" id="CHEBI:15378"/>
        <dbReference type="ChEBI" id="CHEBI:30616"/>
        <dbReference type="ChEBI" id="CHEBI:46858"/>
        <dbReference type="ChEBI" id="CHEBI:61978"/>
        <dbReference type="ChEBI" id="CHEBI:456216"/>
    </reaction>
</comment>
<dbReference type="InterPro" id="IPR003856">
    <property type="entry name" value="LPS_length_determ_N"/>
</dbReference>
<evidence type="ECO:0000256" key="1">
    <source>
        <dbReference type="ARBA" id="ARBA00004429"/>
    </source>
</evidence>
<feature type="coiled-coil region" evidence="14">
    <location>
        <begin position="281"/>
        <end position="308"/>
    </location>
</feature>
<gene>
    <name evidence="17" type="ORF">SAMN05216551_11281</name>
</gene>
<keyword evidence="12" id="KW-0829">Tyrosine-protein kinase</keyword>
<dbReference type="Pfam" id="PF02706">
    <property type="entry name" value="Wzz"/>
    <property type="match status" value="1"/>
</dbReference>
<keyword evidence="9" id="KW-0067">ATP-binding</keyword>
<organism evidence="17 18">
    <name type="scientific">Chitinasiproducens palmae</name>
    <dbReference type="NCBI Taxonomy" id="1770053"/>
    <lineage>
        <taxon>Bacteria</taxon>
        <taxon>Pseudomonadati</taxon>
        <taxon>Pseudomonadota</taxon>
        <taxon>Betaproteobacteria</taxon>
        <taxon>Burkholderiales</taxon>
        <taxon>Burkholderiaceae</taxon>
        <taxon>Chitinasiproducens</taxon>
    </lineage>
</organism>
<comment type="subcellular location">
    <subcellularLocation>
        <location evidence="1">Cell inner membrane</location>
        <topology evidence="1">Multi-pass membrane protein</topology>
    </subcellularLocation>
</comment>
<dbReference type="PANTHER" id="PTHR32309:SF32">
    <property type="entry name" value="TYROSINE-PROTEIN KINASE ETK-RELATED"/>
    <property type="match status" value="1"/>
</dbReference>
<dbReference type="InterPro" id="IPR005702">
    <property type="entry name" value="Wzc-like_C"/>
</dbReference>
<keyword evidence="4" id="KW-0997">Cell inner membrane</keyword>
<keyword evidence="10 15" id="KW-1133">Transmembrane helix</keyword>
<dbReference type="Proteomes" id="UP000243719">
    <property type="component" value="Unassembled WGS sequence"/>
</dbReference>
<dbReference type="Pfam" id="PF23607">
    <property type="entry name" value="WZC_N"/>
    <property type="match status" value="1"/>
</dbReference>
<feature type="domain" description="AAA+ ATPase" evidence="16">
    <location>
        <begin position="559"/>
        <end position="732"/>
    </location>
</feature>
<keyword evidence="5" id="KW-0808">Transferase</keyword>
<comment type="similarity">
    <text evidence="2">Belongs to the etk/wzc family.</text>
</comment>
<dbReference type="InterPro" id="IPR003593">
    <property type="entry name" value="AAA+_ATPase"/>
</dbReference>
<evidence type="ECO:0000256" key="4">
    <source>
        <dbReference type="ARBA" id="ARBA00022519"/>
    </source>
</evidence>
<dbReference type="InterPro" id="IPR025669">
    <property type="entry name" value="AAA_dom"/>
</dbReference>
<accession>A0A1H2PVR2</accession>
<evidence type="ECO:0000256" key="14">
    <source>
        <dbReference type="SAM" id="Coils"/>
    </source>
</evidence>
<evidence type="ECO:0000256" key="5">
    <source>
        <dbReference type="ARBA" id="ARBA00022679"/>
    </source>
</evidence>
<dbReference type="InterPro" id="IPR032807">
    <property type="entry name" value="GNVR"/>
</dbReference>
<dbReference type="Pfam" id="PF13807">
    <property type="entry name" value="GNVR"/>
    <property type="match status" value="1"/>
</dbReference>
<dbReference type="GO" id="GO:0005524">
    <property type="term" value="F:ATP binding"/>
    <property type="evidence" value="ECO:0007669"/>
    <property type="project" value="UniProtKB-KW"/>
</dbReference>
<evidence type="ECO:0000256" key="6">
    <source>
        <dbReference type="ARBA" id="ARBA00022692"/>
    </source>
</evidence>
<dbReference type="GO" id="GO:0004713">
    <property type="term" value="F:protein tyrosine kinase activity"/>
    <property type="evidence" value="ECO:0007669"/>
    <property type="project" value="UniProtKB-KW"/>
</dbReference>
<dbReference type="NCBIfam" id="TIGR01007">
    <property type="entry name" value="eps_fam"/>
    <property type="match status" value="1"/>
</dbReference>
<dbReference type="SMART" id="SM00382">
    <property type="entry name" value="AAA"/>
    <property type="match status" value="1"/>
</dbReference>
<proteinExistence type="inferred from homology"/>
<feature type="transmembrane region" description="Helical" evidence="15">
    <location>
        <begin position="33"/>
        <end position="53"/>
    </location>
</feature>
<keyword evidence="8 17" id="KW-0418">Kinase</keyword>
<dbReference type="CDD" id="cd05387">
    <property type="entry name" value="BY-kinase"/>
    <property type="match status" value="1"/>
</dbReference>
<evidence type="ECO:0000256" key="13">
    <source>
        <dbReference type="ARBA" id="ARBA00053015"/>
    </source>
</evidence>
<evidence type="ECO:0000313" key="18">
    <source>
        <dbReference type="Proteomes" id="UP000243719"/>
    </source>
</evidence>
<sequence>MNTTSYAAGLVPARADEDAPILGELLKTARDHLVWIACVTGACVALATAYAFIARPSYESNALLRVQQASPAPGALPDVAETLLGRTSLSEAEMQLMRSRSVLAPVVAQYGLDRHADPKRLPLLGALAAALATPGKLAPAWLGLDGYGWGGEQINVAQLDVPVALEDRKFTLIADSNRRFRVELPDGSPLLSGAVGQTVSAGGVTLRIDQLVARPGTRFTLSRTNPLLAVSELANALQITELGKDTGVVRIGYQDVDPVFAAQLTNSVAASAIEQNVARHRNQANAMLDFLTRELPRLRTRVQEADRALSDFRSASGTIESTQEAQIYLQGSIELQKQMSNLALQRTQLLQRFEPTSPEVHAVDAQLGQLAASKRSFDARFDRLPAAERRSADLVRDAKVAQEIYLALVNRMQALSVERGGTVGDISMIDPAWRASVPVKPKRALIIAASLLFGLVISALSLLARRKLLARVEDAKQLERRLDLPMFGNLCFSEAQSLTHRPARLDGSAPRGTRHALLRLGAPRPAAGSLLATRYPNDRAIETMRNLRAELQFTLRASGGNVVMLTSPGPGTGKSFVASNLAALLAEAGQRVLLIDADLRRGHLARTLGVTASTAPDDEPEGLREVLAGTLAPAEAARATGVPGLFLLPAGKLPDDASALLAGPRLEQLLGRCSERFDTVIVDAPPALAISDAALISRCAVLTVLVLRAGAHREGDIADTLDKIERAGGRILGGVFNAVPERRRDREAYAHASRPAQAAA</sequence>
<keyword evidence="3" id="KW-1003">Cell membrane</keyword>
<evidence type="ECO:0000256" key="12">
    <source>
        <dbReference type="ARBA" id="ARBA00023137"/>
    </source>
</evidence>
<keyword evidence="11 15" id="KW-0472">Membrane</keyword>
<keyword evidence="7" id="KW-0547">Nucleotide-binding</keyword>
<protein>
    <submittedName>
        <fullName evidence="17">Tyrosine-protein kinase Etk/Wzc</fullName>
    </submittedName>
</protein>
<evidence type="ECO:0000256" key="3">
    <source>
        <dbReference type="ARBA" id="ARBA00022475"/>
    </source>
</evidence>
<evidence type="ECO:0000256" key="2">
    <source>
        <dbReference type="ARBA" id="ARBA00008883"/>
    </source>
</evidence>
<dbReference type="Pfam" id="PF13614">
    <property type="entry name" value="AAA_31"/>
    <property type="match status" value="1"/>
</dbReference>
<evidence type="ECO:0000256" key="9">
    <source>
        <dbReference type="ARBA" id="ARBA00022840"/>
    </source>
</evidence>
<dbReference type="SUPFAM" id="SSF52540">
    <property type="entry name" value="P-loop containing nucleoside triphosphate hydrolases"/>
    <property type="match status" value="1"/>
</dbReference>
<evidence type="ECO:0000256" key="8">
    <source>
        <dbReference type="ARBA" id="ARBA00022777"/>
    </source>
</evidence>
<evidence type="ECO:0000313" key="17">
    <source>
        <dbReference type="EMBL" id="SDV50556.1"/>
    </source>
</evidence>
<reference evidence="18" key="1">
    <citation type="submission" date="2016-09" db="EMBL/GenBank/DDBJ databases">
        <authorList>
            <person name="Varghese N."/>
            <person name="Submissions S."/>
        </authorList>
    </citation>
    <scope>NUCLEOTIDE SEQUENCE [LARGE SCALE GENOMIC DNA]</scope>
    <source>
        <strain evidence="18">JS23</strain>
    </source>
</reference>